<gene>
    <name evidence="1" type="ORF">TNCT_577311</name>
</gene>
<evidence type="ECO:0000313" key="1">
    <source>
        <dbReference type="EMBL" id="GFQ83544.1"/>
    </source>
</evidence>
<protein>
    <submittedName>
        <fullName evidence="1">Uncharacterized protein</fullName>
    </submittedName>
</protein>
<organism evidence="1 2">
    <name type="scientific">Trichonephila clavata</name>
    <name type="common">Joro spider</name>
    <name type="synonym">Nephila clavata</name>
    <dbReference type="NCBI Taxonomy" id="2740835"/>
    <lineage>
        <taxon>Eukaryota</taxon>
        <taxon>Metazoa</taxon>
        <taxon>Ecdysozoa</taxon>
        <taxon>Arthropoda</taxon>
        <taxon>Chelicerata</taxon>
        <taxon>Arachnida</taxon>
        <taxon>Araneae</taxon>
        <taxon>Araneomorphae</taxon>
        <taxon>Entelegynae</taxon>
        <taxon>Araneoidea</taxon>
        <taxon>Nephilidae</taxon>
        <taxon>Trichonephila</taxon>
    </lineage>
</organism>
<keyword evidence="2" id="KW-1185">Reference proteome</keyword>
<dbReference type="EMBL" id="BMAO01002819">
    <property type="protein sequence ID" value="GFQ83544.1"/>
    <property type="molecule type" value="Genomic_DNA"/>
</dbReference>
<name>A0A8X6HBM7_TRICU</name>
<comment type="caution">
    <text evidence="1">The sequence shown here is derived from an EMBL/GenBank/DDBJ whole genome shotgun (WGS) entry which is preliminary data.</text>
</comment>
<evidence type="ECO:0000313" key="2">
    <source>
        <dbReference type="Proteomes" id="UP000887116"/>
    </source>
</evidence>
<dbReference type="AlphaFoldDB" id="A0A8X6HBM7"/>
<proteinExistence type="predicted"/>
<accession>A0A8X6HBM7</accession>
<dbReference type="Proteomes" id="UP000887116">
    <property type="component" value="Unassembled WGS sequence"/>
</dbReference>
<sequence>MPSHTAKPLNNTLNSLEWDIRLHPPYLAPSHYSLFTSMKPVFAKKYFYYSEEVGNGSTNGLPQKTSNFSGMVFTNYLKDKRNA</sequence>
<reference evidence="1" key="1">
    <citation type="submission" date="2020-07" db="EMBL/GenBank/DDBJ databases">
        <title>Multicomponent nature underlies the extraordinary mechanical properties of spider dragline silk.</title>
        <authorList>
            <person name="Kono N."/>
            <person name="Nakamura H."/>
            <person name="Mori M."/>
            <person name="Yoshida Y."/>
            <person name="Ohtoshi R."/>
            <person name="Malay A.D."/>
            <person name="Moran D.A.P."/>
            <person name="Tomita M."/>
            <person name="Numata K."/>
            <person name="Arakawa K."/>
        </authorList>
    </citation>
    <scope>NUCLEOTIDE SEQUENCE</scope>
</reference>